<evidence type="ECO:0000313" key="2">
    <source>
        <dbReference type="EMBL" id="MDG2945170.1"/>
    </source>
</evidence>
<organism evidence="2 3">
    <name type="scientific">Exercitatus varius</name>
    <dbReference type="NCBI Taxonomy" id="67857"/>
    <lineage>
        <taxon>Bacteria</taxon>
        <taxon>Pseudomonadati</taxon>
        <taxon>Pseudomonadota</taxon>
        <taxon>Gammaproteobacteria</taxon>
        <taxon>Pasteurellales</taxon>
        <taxon>Pasteurellaceae</taxon>
        <taxon>Exercitatus</taxon>
    </lineage>
</organism>
<keyword evidence="1" id="KW-1133">Transmembrane helix</keyword>
<dbReference type="EMBL" id="JARQTX010000001">
    <property type="protein sequence ID" value="MDG2945170.1"/>
    <property type="molecule type" value="Genomic_DNA"/>
</dbReference>
<dbReference type="RefSeq" id="WP_317485568.1">
    <property type="nucleotide sequence ID" value="NZ_JARQTX010000001.1"/>
</dbReference>
<keyword evidence="1" id="KW-0812">Transmembrane</keyword>
<dbReference type="Proteomes" id="UP001216057">
    <property type="component" value="Unassembled WGS sequence"/>
</dbReference>
<comment type="caution">
    <text evidence="2">The sequence shown here is derived from an EMBL/GenBank/DDBJ whole genome shotgun (WGS) entry which is preliminary data.</text>
</comment>
<sequence>MFWKIYIKPYIVIIVAILLMIAALVPYMWTFAKFGISSNSDQWDHFGSYIGGIFSGLAFLGVVYQLHTTRLDQEKQDFERTFFMLLEQHNQKIQELNEKGIIDDLYNKIMNEKSSTNIDDIRSNFNFGKNLKKYSELNVYFLVLYRFLKYIYENDKFNSEKSNSKNKYSSMLRSFLSRKLLILLVFHLSINLDDKQYDEYRKYITYFSFLEHIDTLAIESDFLYRNIRQEHIKKEELYKQLVKIANGKNVNVDGLPYYAKKVLGHRLDKLYPLDELDKYYFSQRKYLFIYILSIFEENAFKGNPYYKDIQFTYQAYIQAMKEKLEISA</sequence>
<dbReference type="Pfam" id="PF16872">
    <property type="entry name" value="putAbiC"/>
    <property type="match status" value="1"/>
</dbReference>
<name>A0ABT6EP69_9PAST</name>
<keyword evidence="1" id="KW-0472">Membrane</keyword>
<protein>
    <submittedName>
        <fullName evidence="2">Phage abortive infection protein</fullName>
    </submittedName>
</protein>
<feature type="transmembrane region" description="Helical" evidence="1">
    <location>
        <begin position="7"/>
        <end position="29"/>
    </location>
</feature>
<evidence type="ECO:0000256" key="1">
    <source>
        <dbReference type="SAM" id="Phobius"/>
    </source>
</evidence>
<gene>
    <name evidence="2" type="ORF">P7M32_01805</name>
</gene>
<evidence type="ECO:0000313" key="3">
    <source>
        <dbReference type="Proteomes" id="UP001216057"/>
    </source>
</evidence>
<keyword evidence="3" id="KW-1185">Reference proteome</keyword>
<accession>A0ABT6EP69</accession>
<dbReference type="InterPro" id="IPR031709">
    <property type="entry name" value="PutAbiC"/>
</dbReference>
<proteinExistence type="predicted"/>
<reference evidence="2 3" key="1">
    <citation type="submission" date="2023-03" db="EMBL/GenBank/DDBJ databases">
        <title>Classification of Bisgaard taxon 6 and taxon 10 as Exercitatus varius gen. nov., spec. nov.</title>
        <authorList>
            <person name="Christensen H."/>
        </authorList>
    </citation>
    <scope>NUCLEOTIDE SEQUENCE [LARGE SCALE GENOMIC DNA]</scope>
    <source>
        <strain evidence="2 3">23350_01</strain>
    </source>
</reference>
<feature type="transmembrane region" description="Helical" evidence="1">
    <location>
        <begin position="49"/>
        <end position="66"/>
    </location>
</feature>